<dbReference type="Gene3D" id="2.150.10.10">
    <property type="entry name" value="Serralysin-like metalloprotease, C-terminal"/>
    <property type="match status" value="9"/>
</dbReference>
<evidence type="ECO:0000313" key="9">
    <source>
        <dbReference type="EMBL" id="MBC3873681.1"/>
    </source>
</evidence>
<dbReference type="InterPro" id="IPR011049">
    <property type="entry name" value="Serralysin-like_metalloprot_C"/>
</dbReference>
<dbReference type="SUPFAM" id="SSF141072">
    <property type="entry name" value="CalX-like"/>
    <property type="match status" value="1"/>
</dbReference>
<dbReference type="Gene3D" id="2.60.40.3440">
    <property type="match status" value="1"/>
</dbReference>
<evidence type="ECO:0000259" key="8">
    <source>
        <dbReference type="SMART" id="SM00736"/>
    </source>
</evidence>
<gene>
    <name evidence="9" type="ORF">H8K55_08780</name>
</gene>
<feature type="compositionally biased region" description="Gly residues" evidence="6">
    <location>
        <begin position="1642"/>
        <end position="1670"/>
    </location>
</feature>
<dbReference type="SUPFAM" id="SSF51120">
    <property type="entry name" value="beta-Roll"/>
    <property type="match status" value="11"/>
</dbReference>
<sequence>MDYQKVLKYLPFTKGVYGTGNNTSALNIGTFTTVDILGANKAEVGFMGALYKDASGKYVMSLAGTNDLKINGDLGADGILAIQEYVGAWHPEFQAALNFAKNVIIFISGELEDKLGRTPTINEIREKLEVTGHSLGGAMAELVAKVYGLGGLNLDGPGAVTLATLPEVSAYRREIQTIIPDLADNYELGGTIEFSAEAYSVVGMAAPHHSGMKFDYLPSAFLAFNAAIDLAAYSIGGINLPSLLLGLTTVGTDAGLYHPSGSILTLVERQISLVDTSQLPTISFGIFSNAKNLEFYRENSASPTAYATALEWYAQVLASNVADGLSPHGAMINGGGQVINGVMVYATREQGANRIVERTLPVDPLTGLPIGTNPTISEFVVTAEGQVGIVDGDSIKFITRVTSSIGQGHIETAGVGITTLKSDGATFDAVFSNVGSGHVSFNADSAKYFSGGEDILSFKADIADRINFSGDFYSSIPNANVTVTIDENDVEVKTYTFEKNNKVEVYTIKRNLETGEVEFSSGSQTETKFSATYSKVNQNEFVRLRTNIENIEFSAKLVSDGKGGLKFLSVDEIDGDPVADQNLLVEALNASKFNPFFTNDDTSIFNMFVFSGQNTLDKLKKIREDNSSGNWWNDPDVQKIGNSLSSIQNLIAALKSGNSLGVATASANLATIWSDGATSGVSDALNAWGDVVSLKAALKRGDHTSVLKSGLSLSNSVLKVYRALLEDEVKQIASTAGQAAAKASQASTDLANVTSAMDNINTIISVINIISDLKEENYLEVIASIAALMGYPVIGWVLSVGKILAALIEPDKIYYAKLTLGRASDGTFSYNFNSATDKEAKASTEAMMKGLLTPLQEMLTHLPDARMIVDRMPVLELDRKKSDTWFLTYEDASTGQTMRSYFDAKGRLLSTGTLAQQIQAIDSDDFFKDIGQLFIDATFKAGAIAPVWEADSIAEKNRVRQGIVESARERWEARRTNGNRFVAPENNTTLNSVGWAKHDGHLILGAVTGPTQVLRPIVLDLNGDGIKLLSRDDGYGVLFDVDNDGYAEETDWIDAHDGILVSDYDANGVIDTGTELFNNINIDALKRGLLGLKEFDNNWDMYISADEAQFSKLRVWRDLNLDGIASPHELKTMSELGISMLNLRNGTFIRNGVTHQLGQVALTADSQGVLTDMFDNVLVVTNEDGSVETFAAAVEDQTKLSSAGIHFAKSSDEKMMAGYDRINAVEDTAIIVNAAQLLLNDGIVAVGLDHASLKITALKDPVNGSVSYEPETGKIIFTPTANFTGDGYFSYTLSDGSDRTAEGIVRVKVLAVNDLPVIENQILSNIVREVTGKVSAHDVESGTELTYTIAHQGLYGNVTIDATTGAWTYTRNADEMSVTGGFKPDAFAVKVTDKDGGSSLLKILPYNVSPQSTTQVKAVSSPTTQEGSALDFNVVLSEPTKDVTEVTLTPEDKSAQFNVDTGAGAVSFDGGVSYAPFSGNKVQVPQGIVTFTVRYLTVTDAIAESSENLVLRVATQLNTTPVLGTGTIAEKSVFSIQGATSVAESAGSVEYIVSLSQASSKPSSVRIHSVSNSAGNADYIGLVSQVITFLPGETSKKVVVGINQDRLVEGSESFGLILSEPIGEALIGTPDLQVLIVDDDGGNPGGEPGPDSGSGSGRHGNGPTGAGQAGLSGAVQPRRDPLALDLDGDGIETNNTGGNGQPILFDHDADGVKTGTGWLRPDDAWLALDINGNGKIDNGRELFGVDTLLKSGTFAQNGFAALADNDVNLDGKIDQLDPIFANLKVWRDLNQDGISQVNELSSLAQNKIASISLGARQEFINLGNGNVQTAAGSFTREDGSVQAAVELSSTIVNLDLLQNTFFSEFVDALPLDEDILALPNLSGSGRVRDLSEAIALSGQLGLLVYDYSVKTNRVDQIAMLDDFVSLWASTSTFKSLQEQATALAGAGVSVNYALPIAAGTPEYLSFLKKIQIVEKFMGFTYGTSTGGVRTTALDASAGVFTVSLARDQVANIQLAYDRFKSYIYESLLFKTIYRDFLSIEIKKLPNGDYDVSGIEKYFDSSFASDPNAAIKLIEIIGAWGLKNAQLVGWDVQAYLHKKYSVASNHEAFEMETKDWYAKLFGVTETDYRAISENNFIVGNSKNNSIQLSGGENSAFGAGGDDTLFGSVGGDILDGGDGIDLLLGYGGNDTLYGGAGNDRLVGGDGSDVYIFSRGDGLDSIDNEDADMVGVNPDMISFGANILLSDISFSRTYDDLVMKIKGTADQLIVNRYFAQNVTSSAAVEIIKFSDGTLLGIADIKNLLLQPTDDSDRLVGYDSDDIIFGGAGNDYLFGGNGSDVLTGGSGADILAGESGNDRLFGDDGNDTLSGGDGNDNLEGGDGNDSLYGQDGDDFLKGGLGDDFIDGGVGHDIYSYDLNSGNDTFTSRPDSLLQFGEGILASNVTVRNDGYSNLILSFNGSANILTIGNYFLANPNEWAFSAIKFATGEVWRYTDIKAKSLVDARTQGDDLIFGTSDNEIISGDAGNDRIYGRAGNDTIDGGIGDDFLDGGTGSDVYKFGRHSGNDIVWDITSWQDNTLPAQNIDTILLDAGITLSDIKLSVEGQQDLLVHILGTAATLRIKNYYFGGEVSSDTVERIQFANGTVWGMSEINAQLNKATELSDILYGTAVNDTVDGLGGSDQIYGKDGNDTLFGGVGSDFLYGENGDDTLSGGADADYLSGGDGGDTLNGDDGDDSLYGDAGNDVLNGGNGNDYLYGENGSDSYKFGRDSGYDTLFERGESGADVDVILFDAGIAPTDITASRLGNTDLVLRINGSESKLEIRDYFQPNYVDASYVRAIEKIQFSDGTIWDYETVKALMLKGTPGYDNIIGFSTDDLLNGGLGNDSLAGGAGSDTYKFDLNFGDDVIFEEPSADANRIIFGAGILPGDILVGRDFNANDLWMAYKDTSNIIHVKNYFSNELNAEVISTIKFADNTIWSFNDIKAKVLIGNSNNPNAYVTGFATDDTLSGGSETNYFNGMGGSDTYLFGRNSGDDNIIESEDLLPSVDVLLLDAGITPNDIFVKGSGVNLELRIKGESSVLRVANFFNESFIQNGFNSSSLEKIQFADGTVWNINEVKRRAVLGTDEADMIIGLSGNDVIVGGKGDDYLAGKSGDDIYLFNRGDGMDAIENRDSVNAIDTLRFGVNILESDVVAYKTMSGATGNLNFRIRGSDDQIIILTYYSPDETINGELTNAKIDLVEFSDGVKWDASKIQLAVENSLTNHAPTIGTVLPATVSAAANTLFKFVVPVNAMVDTDPSDSIRYSFDDPQNGVYLPEGWFFDRVTRTLSAQLPKDASGSMALTLIAKDDYGVATTQSFTLNVTPYVNHAPTLVTAIPDQNVRPNVSLNFVIPSNTFADVDFGDVLTYKATLSNGSALPSWLKFDAVNKVFTGSSGVLGTTSVKVTAKDQSNATVSDVFDIVIGVPNQTLVGTADADTLIGDLGNDILTGLTGNDALSGAGGNDVYIFNRGDGQDTIDNLDLLTATDTLRFATGIIDTDVLAFKSGNHLAFKLKNSTDQVVISNYYAANTTINGQAADYKIDKVEFSNAVSWSQTMIQTMVDRATNNKAPTLGTAVSNQISKVNMAYSFTVPANTIVDTDVGDSVTYSLKMQDGSALPSWLSFNATTRVISGTPAVSNLGTLSLTLWGTDNYGLALGQNLTMTVNPANRAPVLAVALPDQTATQSTAFTYTIPSSSFTDPDAGDTLSYSATLADGSVLPVWLSFNATTRVFSGTPTSAGTISVKVTAKDAGNLSVSDVFDVVINVANLTLTGTSGADTLVGGAGNDTLSGLAGNDKLTGNAGNDVLDGGAGTDTLIGGLGDDTYVVDVATDVVTENLNEGIDTVKSGVTLTLPANVENLILTGTTAINGTGNALSNTITGNSAINTLDGGAGADTLIGGAGNDIYVIDNIGDLITENSGEGTDQVNSSVSYTLAANVENLTLTGTTSINGTGNALANILTGNAGNNILDGGAGADTMTGGAGDDIYIVDNTADVVTEAVSAGTDLVQSSISYILGTNIENLTLTGSAAINATGNTVANILVGNSGNNILDGGTGADTMSGGAGNDIYLIDNASDVATENTGEGNDQVKSSVTYTLIANLEALLLTGTTAINGTGNALDNLLTGNAANNILNGASGNDILQGVAGDDTLTDTAGNNIFDGGAGIDVITAGVGNDFIVGGVGNDTITTSTGADVIAFNRGDGMDVVNASTGKDNTLSLGKGIKYADLLFKKSGNDLILVTGTSEQVTMKDWYANVNNHSIANLQVVIEGTTDYNAASTNKLNNKKIEQFNFDGLVTKFDQARAANSSLTSWALSASLLEFYLNSSDTAAMGGDLAYQYAKMGNLSGFTMAPALNLVSNAQFGTVNQTLQPVANLKDATVSLV</sequence>
<feature type="region of interest" description="Disordered" evidence="6">
    <location>
        <begin position="2358"/>
        <end position="2380"/>
    </location>
</feature>
<dbReference type="Pfam" id="PF00353">
    <property type="entry name" value="HemolysinCabind"/>
    <property type="match status" value="18"/>
</dbReference>
<dbReference type="InterPro" id="IPR018511">
    <property type="entry name" value="Hemolysin-typ_Ca-bd_CS"/>
</dbReference>
<dbReference type="InterPro" id="IPR006644">
    <property type="entry name" value="Cadg"/>
</dbReference>
<reference evidence="9 10" key="1">
    <citation type="submission" date="2020-08" db="EMBL/GenBank/DDBJ databases">
        <title>Novel species isolated from subtropical streams in China.</title>
        <authorList>
            <person name="Lu H."/>
        </authorList>
    </citation>
    <scope>NUCLEOTIDE SEQUENCE [LARGE SCALE GENOMIC DNA]</scope>
    <source>
        <strain evidence="9 10">LX15W</strain>
    </source>
</reference>
<evidence type="ECO:0000256" key="1">
    <source>
        <dbReference type="ARBA" id="ARBA00004613"/>
    </source>
</evidence>
<dbReference type="Pfam" id="PF05345">
    <property type="entry name" value="He_PIG"/>
    <property type="match status" value="4"/>
</dbReference>
<dbReference type="InterPro" id="IPR041690">
    <property type="entry name" value="Cadherin_5"/>
</dbReference>
<dbReference type="PROSITE" id="PS00330">
    <property type="entry name" value="HEMOLYSIN_CALCIUM"/>
    <property type="match status" value="14"/>
</dbReference>
<dbReference type="Proteomes" id="UP000624279">
    <property type="component" value="Unassembled WGS sequence"/>
</dbReference>
<feature type="domain" description="Dystroglycan-type cadherin-like" evidence="8">
    <location>
        <begin position="3706"/>
        <end position="3804"/>
    </location>
</feature>
<evidence type="ECO:0000256" key="2">
    <source>
        <dbReference type="ARBA" id="ARBA00022525"/>
    </source>
</evidence>
<keyword evidence="2" id="KW-0964">Secreted</keyword>
<dbReference type="InterPro" id="IPR029058">
    <property type="entry name" value="AB_hydrolase_fold"/>
</dbReference>
<dbReference type="Pfam" id="PF06594">
    <property type="entry name" value="HCBP_related"/>
    <property type="match status" value="7"/>
</dbReference>
<feature type="domain" description="Dystroglycan-type cadherin-like" evidence="8">
    <location>
        <begin position="3366"/>
        <end position="3464"/>
    </location>
</feature>
<accession>A0ABR6YAU3</accession>
<dbReference type="InterPro" id="IPR001343">
    <property type="entry name" value="Hemolysn_Ca-bd"/>
</dbReference>
<feature type="domain" description="Calx-beta" evidence="7">
    <location>
        <begin position="1524"/>
        <end position="1619"/>
    </location>
</feature>
<evidence type="ECO:0000313" key="10">
    <source>
        <dbReference type="Proteomes" id="UP000624279"/>
    </source>
</evidence>
<evidence type="ECO:0000256" key="3">
    <source>
        <dbReference type="ARBA" id="ARBA00022729"/>
    </source>
</evidence>
<comment type="subcellular location">
    <subcellularLocation>
        <location evidence="1">Secreted</location>
    </subcellularLocation>
</comment>
<evidence type="ECO:0000256" key="6">
    <source>
        <dbReference type="SAM" id="MobiDB-lite"/>
    </source>
</evidence>
<dbReference type="PANTHER" id="PTHR38340:SF1">
    <property type="entry name" value="S-LAYER PROTEIN"/>
    <property type="match status" value="1"/>
</dbReference>
<keyword evidence="5" id="KW-0106">Calcium</keyword>
<feature type="region of interest" description="Disordered" evidence="6">
    <location>
        <begin position="1636"/>
        <end position="1704"/>
    </location>
</feature>
<dbReference type="InterPro" id="IPR010566">
    <property type="entry name" value="Haemolys_ca-bd"/>
</dbReference>
<protein>
    <submittedName>
        <fullName evidence="9">Ig domain-containing protein</fullName>
    </submittedName>
</protein>
<keyword evidence="3" id="KW-0732">Signal</keyword>
<evidence type="ECO:0000256" key="4">
    <source>
        <dbReference type="ARBA" id="ARBA00022737"/>
    </source>
</evidence>
<dbReference type="Pfam" id="PF17963">
    <property type="entry name" value="Big_9"/>
    <property type="match status" value="1"/>
</dbReference>
<dbReference type="InterPro" id="IPR015919">
    <property type="entry name" value="Cadherin-like_sf"/>
</dbReference>
<feature type="domain" description="Dystroglycan-type cadherin-like" evidence="8">
    <location>
        <begin position="3605"/>
        <end position="3705"/>
    </location>
</feature>
<dbReference type="Gene3D" id="2.60.40.10">
    <property type="entry name" value="Immunoglobulins"/>
    <property type="match status" value="4"/>
</dbReference>
<keyword evidence="4" id="KW-0677">Repeat</keyword>
<keyword evidence="10" id="KW-1185">Reference proteome</keyword>
<evidence type="ECO:0000256" key="5">
    <source>
        <dbReference type="ARBA" id="ARBA00022837"/>
    </source>
</evidence>
<dbReference type="SMART" id="SM00736">
    <property type="entry name" value="CADG"/>
    <property type="match status" value="4"/>
</dbReference>
<organism evidence="9 10">
    <name type="scientific">Undibacterium flavidum</name>
    <dbReference type="NCBI Taxonomy" id="2762297"/>
    <lineage>
        <taxon>Bacteria</taxon>
        <taxon>Pseudomonadati</taxon>
        <taxon>Pseudomonadota</taxon>
        <taxon>Betaproteobacteria</taxon>
        <taxon>Burkholderiales</taxon>
        <taxon>Oxalobacteraceae</taxon>
        <taxon>Undibacterium</taxon>
    </lineage>
</organism>
<dbReference type="InterPro" id="IPR003644">
    <property type="entry name" value="Calx_beta"/>
</dbReference>
<dbReference type="Gene3D" id="2.60.40.2030">
    <property type="match status" value="1"/>
</dbReference>
<dbReference type="InterPro" id="IPR050557">
    <property type="entry name" value="RTX_toxin/Mannuronan_C5-epim"/>
</dbReference>
<dbReference type="PANTHER" id="PTHR38340">
    <property type="entry name" value="S-LAYER PROTEIN"/>
    <property type="match status" value="1"/>
</dbReference>
<evidence type="ECO:0000259" key="7">
    <source>
        <dbReference type="SMART" id="SM00237"/>
    </source>
</evidence>
<dbReference type="Pfam" id="PF17892">
    <property type="entry name" value="Cadherin_5"/>
    <property type="match status" value="1"/>
</dbReference>
<dbReference type="InterPro" id="IPR038081">
    <property type="entry name" value="CalX-like_sf"/>
</dbReference>
<dbReference type="SMART" id="SM00237">
    <property type="entry name" value="Calx_beta"/>
    <property type="match status" value="1"/>
</dbReference>
<dbReference type="PRINTS" id="PR00313">
    <property type="entry name" value="CABNDNGRPT"/>
</dbReference>
<dbReference type="Gene3D" id="3.40.50.1820">
    <property type="entry name" value="alpha/beta hydrolase"/>
    <property type="match status" value="1"/>
</dbReference>
<name>A0ABR6YAU3_9BURK</name>
<proteinExistence type="predicted"/>
<dbReference type="SUPFAM" id="SSF49313">
    <property type="entry name" value="Cadherin-like"/>
    <property type="match status" value="4"/>
</dbReference>
<dbReference type="Pfam" id="PF03160">
    <property type="entry name" value="Calx-beta"/>
    <property type="match status" value="1"/>
</dbReference>
<dbReference type="RefSeq" id="WP_186941719.1">
    <property type="nucleotide sequence ID" value="NZ_JACOGA010000007.1"/>
</dbReference>
<comment type="caution">
    <text evidence="9">The sequence shown here is derived from an EMBL/GenBank/DDBJ whole genome shotgun (WGS) entry which is preliminary data.</text>
</comment>
<dbReference type="EMBL" id="JACOGA010000007">
    <property type="protein sequence ID" value="MBC3873681.1"/>
    <property type="molecule type" value="Genomic_DNA"/>
</dbReference>
<dbReference type="InterPro" id="IPR013783">
    <property type="entry name" value="Ig-like_fold"/>
</dbReference>
<feature type="domain" description="Dystroglycan-type cadherin-like" evidence="8">
    <location>
        <begin position="3265"/>
        <end position="3365"/>
    </location>
</feature>